<evidence type="ECO:0000313" key="2">
    <source>
        <dbReference type="EMBL" id="GGH46874.1"/>
    </source>
</evidence>
<keyword evidence="3" id="KW-1185">Reference proteome</keyword>
<dbReference type="PANTHER" id="PTHR42815">
    <property type="entry name" value="FAD-BINDING, PUTATIVE (AFU_ORTHOLOGUE AFUA_6G07600)-RELATED"/>
    <property type="match status" value="1"/>
</dbReference>
<proteinExistence type="predicted"/>
<dbReference type="RefSeq" id="WP_229663230.1">
    <property type="nucleotide sequence ID" value="NZ_BMJY01000011.1"/>
</dbReference>
<dbReference type="NCBIfam" id="TIGR04025">
    <property type="entry name" value="PPOX_FMN_DR2398"/>
    <property type="match status" value="1"/>
</dbReference>
<sequence length="218" mass="23845">MMPEITPPTVPATREVRALDLAQIRSTLGDASDAAYAKITDRLDENCMRFLAHSPFCCLSTSDAAGNCDCSPRGDYPGFVRPLDPQTLVIPERPGNRIADSMRNIVENGHVGLLCFVPGMTETLRINGAAFVTDDARILSMLEQDHSVPDLAIVIRTEQVYLHCGRALLRAGLWDPEMQDLALEVPDAGRIWASTSGLDEAVGDTINRSVNAAYRELY</sequence>
<dbReference type="Pfam" id="PF01243">
    <property type="entry name" value="PNPOx_N"/>
    <property type="match status" value="1"/>
</dbReference>
<organism evidence="2 3">
    <name type="scientific">Microbacterium album</name>
    <dbReference type="NCBI Taxonomy" id="2053191"/>
    <lineage>
        <taxon>Bacteria</taxon>
        <taxon>Bacillati</taxon>
        <taxon>Actinomycetota</taxon>
        <taxon>Actinomycetes</taxon>
        <taxon>Micrococcales</taxon>
        <taxon>Microbacteriaceae</taxon>
        <taxon>Microbacterium</taxon>
    </lineage>
</organism>
<dbReference type="EMBL" id="BMJY01000011">
    <property type="protein sequence ID" value="GGH46874.1"/>
    <property type="molecule type" value="Genomic_DNA"/>
</dbReference>
<dbReference type="InterPro" id="IPR012349">
    <property type="entry name" value="Split_barrel_FMN-bd"/>
</dbReference>
<reference evidence="2" key="1">
    <citation type="journal article" date="2014" name="Int. J. Syst. Evol. Microbiol.">
        <title>Complete genome sequence of Corynebacterium casei LMG S-19264T (=DSM 44701T), isolated from a smear-ripened cheese.</title>
        <authorList>
            <consortium name="US DOE Joint Genome Institute (JGI-PGF)"/>
            <person name="Walter F."/>
            <person name="Albersmeier A."/>
            <person name="Kalinowski J."/>
            <person name="Ruckert C."/>
        </authorList>
    </citation>
    <scope>NUCLEOTIDE SEQUENCE</scope>
    <source>
        <strain evidence="2">CGMCC 1.15794</strain>
    </source>
</reference>
<dbReference type="SUPFAM" id="SSF50475">
    <property type="entry name" value="FMN-binding split barrel"/>
    <property type="match status" value="1"/>
</dbReference>
<dbReference type="Proteomes" id="UP000657592">
    <property type="component" value="Unassembled WGS sequence"/>
</dbReference>
<feature type="domain" description="Pyridoxamine 5'-phosphate oxidase N-terminal" evidence="1">
    <location>
        <begin position="43"/>
        <end position="164"/>
    </location>
</feature>
<dbReference type="AlphaFoldDB" id="A0A917MPD7"/>
<reference evidence="2" key="2">
    <citation type="submission" date="2020-09" db="EMBL/GenBank/DDBJ databases">
        <authorList>
            <person name="Sun Q."/>
            <person name="Zhou Y."/>
        </authorList>
    </citation>
    <scope>NUCLEOTIDE SEQUENCE</scope>
    <source>
        <strain evidence="2">CGMCC 1.15794</strain>
    </source>
</reference>
<dbReference type="InterPro" id="IPR011576">
    <property type="entry name" value="Pyridox_Oxase_N"/>
</dbReference>
<evidence type="ECO:0000259" key="1">
    <source>
        <dbReference type="Pfam" id="PF01243"/>
    </source>
</evidence>
<evidence type="ECO:0000313" key="3">
    <source>
        <dbReference type="Proteomes" id="UP000657592"/>
    </source>
</evidence>
<gene>
    <name evidence="2" type="ORF">GCM10010921_23230</name>
</gene>
<comment type="caution">
    <text evidence="2">The sequence shown here is derived from an EMBL/GenBank/DDBJ whole genome shotgun (WGS) entry which is preliminary data.</text>
</comment>
<dbReference type="PANTHER" id="PTHR42815:SF2">
    <property type="entry name" value="FAD-BINDING, PUTATIVE (AFU_ORTHOLOGUE AFUA_6G07600)-RELATED"/>
    <property type="match status" value="1"/>
</dbReference>
<dbReference type="InterPro" id="IPR024029">
    <property type="entry name" value="Pyridox_Oxase_FMN-dep"/>
</dbReference>
<protein>
    <submittedName>
        <fullName evidence="2">Flavin-nucleotide-binding protein</fullName>
    </submittedName>
</protein>
<name>A0A917MPD7_9MICO</name>
<accession>A0A917MPD7</accession>
<dbReference type="Gene3D" id="2.30.110.10">
    <property type="entry name" value="Electron Transport, Fmn-binding Protein, Chain A"/>
    <property type="match status" value="1"/>
</dbReference>